<accession>A0A3G8MAG4</accession>
<dbReference type="AlphaFoldDB" id="A0A3G8MAG4"/>
<evidence type="ECO:0000313" key="1">
    <source>
        <dbReference type="EMBL" id="AZG78285.1"/>
    </source>
</evidence>
<dbReference type="KEGG" id="mros:EHO51_16970"/>
<dbReference type="Proteomes" id="UP000273982">
    <property type="component" value="Chromosome"/>
</dbReference>
<name>A0A3G8MAG4_9HYPH</name>
<protein>
    <recommendedName>
        <fullName evidence="3">Type II toxin-antitoxin system HicA family toxin</fullName>
    </recommendedName>
</protein>
<gene>
    <name evidence="1" type="ORF">EHO51_16970</name>
</gene>
<reference evidence="1 2" key="1">
    <citation type="submission" date="2018-11" db="EMBL/GenBank/DDBJ databases">
        <title>Genome squencing of methanotrophic bacteria isolated from alkaline groundwater in Korea.</title>
        <authorList>
            <person name="Nguyen L.N."/>
        </authorList>
    </citation>
    <scope>NUCLEOTIDE SEQUENCE [LARGE SCALE GENOMIC DNA]</scope>
    <source>
        <strain evidence="1 2">GW6</strain>
    </source>
</reference>
<organism evidence="1 2">
    <name type="scientific">Methylocystis rosea</name>
    <dbReference type="NCBI Taxonomy" id="173366"/>
    <lineage>
        <taxon>Bacteria</taxon>
        <taxon>Pseudomonadati</taxon>
        <taxon>Pseudomonadota</taxon>
        <taxon>Alphaproteobacteria</taxon>
        <taxon>Hyphomicrobiales</taxon>
        <taxon>Methylocystaceae</taxon>
        <taxon>Methylocystis</taxon>
    </lineage>
</organism>
<evidence type="ECO:0000313" key="2">
    <source>
        <dbReference type="Proteomes" id="UP000273982"/>
    </source>
</evidence>
<dbReference type="EMBL" id="CP034086">
    <property type="protein sequence ID" value="AZG78285.1"/>
    <property type="molecule type" value="Genomic_DNA"/>
</dbReference>
<evidence type="ECO:0008006" key="3">
    <source>
        <dbReference type="Google" id="ProtNLM"/>
    </source>
</evidence>
<proteinExistence type="predicted"/>
<dbReference type="RefSeq" id="WP_018406810.1">
    <property type="nucleotide sequence ID" value="NZ_CP034086.1"/>
</dbReference>
<sequence>MHNKRLEAFRNDPGGAWTPADFEITASQYAIKFRKVTGTHVVFTHPSVPNCVAIPMKAKVRSVHVKAFVAMVDLMDELDK</sequence>